<evidence type="ECO:0000313" key="3">
    <source>
        <dbReference type="Proteomes" id="UP000827092"/>
    </source>
</evidence>
<accession>A0AAV6UYV5</accession>
<name>A0AAV6UYV5_9ARAC</name>
<feature type="compositionally biased region" description="Polar residues" evidence="1">
    <location>
        <begin position="30"/>
        <end position="48"/>
    </location>
</feature>
<dbReference type="EMBL" id="JAFNEN010000233">
    <property type="protein sequence ID" value="KAG8188690.1"/>
    <property type="molecule type" value="Genomic_DNA"/>
</dbReference>
<keyword evidence="3" id="KW-1185">Reference proteome</keyword>
<organism evidence="2 3">
    <name type="scientific">Oedothorax gibbosus</name>
    <dbReference type="NCBI Taxonomy" id="931172"/>
    <lineage>
        <taxon>Eukaryota</taxon>
        <taxon>Metazoa</taxon>
        <taxon>Ecdysozoa</taxon>
        <taxon>Arthropoda</taxon>
        <taxon>Chelicerata</taxon>
        <taxon>Arachnida</taxon>
        <taxon>Araneae</taxon>
        <taxon>Araneomorphae</taxon>
        <taxon>Entelegynae</taxon>
        <taxon>Araneoidea</taxon>
        <taxon>Linyphiidae</taxon>
        <taxon>Erigoninae</taxon>
        <taxon>Oedothorax</taxon>
    </lineage>
</organism>
<sequence length="87" mass="9908">MFPIRAKREVFQRAYLTPVREMKFLYSNATARSPSKSQPGHLATSPTHPVNMMIGHHAPMQMVLARGFHIQELSVRKYGLANEWSVA</sequence>
<dbReference type="AlphaFoldDB" id="A0AAV6UYV5"/>
<evidence type="ECO:0000313" key="2">
    <source>
        <dbReference type="EMBL" id="KAG8188690.1"/>
    </source>
</evidence>
<reference evidence="2 3" key="1">
    <citation type="journal article" date="2022" name="Nat. Ecol. Evol.">
        <title>A masculinizing supergene underlies an exaggerated male reproductive morph in a spider.</title>
        <authorList>
            <person name="Hendrickx F."/>
            <person name="De Corte Z."/>
            <person name="Sonet G."/>
            <person name="Van Belleghem S.M."/>
            <person name="Kostlbacher S."/>
            <person name="Vangestel C."/>
        </authorList>
    </citation>
    <scope>NUCLEOTIDE SEQUENCE [LARGE SCALE GENOMIC DNA]</scope>
    <source>
        <strain evidence="2">W744_W776</strain>
    </source>
</reference>
<protein>
    <submittedName>
        <fullName evidence="2">Uncharacterized protein</fullName>
    </submittedName>
</protein>
<evidence type="ECO:0000256" key="1">
    <source>
        <dbReference type="SAM" id="MobiDB-lite"/>
    </source>
</evidence>
<comment type="caution">
    <text evidence="2">The sequence shown here is derived from an EMBL/GenBank/DDBJ whole genome shotgun (WGS) entry which is preliminary data.</text>
</comment>
<proteinExistence type="predicted"/>
<dbReference type="Proteomes" id="UP000827092">
    <property type="component" value="Unassembled WGS sequence"/>
</dbReference>
<feature type="region of interest" description="Disordered" evidence="1">
    <location>
        <begin position="30"/>
        <end position="50"/>
    </location>
</feature>
<gene>
    <name evidence="2" type="ORF">JTE90_003946</name>
</gene>